<dbReference type="EMBL" id="CAJVPM010033681">
    <property type="protein sequence ID" value="CAG8686016.1"/>
    <property type="molecule type" value="Genomic_DNA"/>
</dbReference>
<sequence>EKHFIALSDNIRFLNYNDINVCDKALNHLQSILSRHGKCLKDFPNMPDITTFPYYEQENCLIREEQYILLAK</sequence>
<feature type="non-terminal residue" evidence="1">
    <location>
        <position position="72"/>
    </location>
</feature>
<gene>
    <name evidence="1" type="ORF">SCALOS_LOCUS9910</name>
</gene>
<protein>
    <submittedName>
        <fullName evidence="1">2880_t:CDS:1</fullName>
    </submittedName>
</protein>
<keyword evidence="2" id="KW-1185">Reference proteome</keyword>
<evidence type="ECO:0000313" key="2">
    <source>
        <dbReference type="Proteomes" id="UP000789860"/>
    </source>
</evidence>
<reference evidence="1" key="1">
    <citation type="submission" date="2021-06" db="EMBL/GenBank/DDBJ databases">
        <authorList>
            <person name="Kallberg Y."/>
            <person name="Tangrot J."/>
            <person name="Rosling A."/>
        </authorList>
    </citation>
    <scope>NUCLEOTIDE SEQUENCE</scope>
    <source>
        <strain evidence="1">AU212A</strain>
    </source>
</reference>
<dbReference type="Proteomes" id="UP000789860">
    <property type="component" value="Unassembled WGS sequence"/>
</dbReference>
<feature type="non-terminal residue" evidence="1">
    <location>
        <position position="1"/>
    </location>
</feature>
<comment type="caution">
    <text evidence="1">The sequence shown here is derived from an EMBL/GenBank/DDBJ whole genome shotgun (WGS) entry which is preliminary data.</text>
</comment>
<organism evidence="1 2">
    <name type="scientific">Scutellospora calospora</name>
    <dbReference type="NCBI Taxonomy" id="85575"/>
    <lineage>
        <taxon>Eukaryota</taxon>
        <taxon>Fungi</taxon>
        <taxon>Fungi incertae sedis</taxon>
        <taxon>Mucoromycota</taxon>
        <taxon>Glomeromycotina</taxon>
        <taxon>Glomeromycetes</taxon>
        <taxon>Diversisporales</taxon>
        <taxon>Gigasporaceae</taxon>
        <taxon>Scutellospora</taxon>
    </lineage>
</organism>
<evidence type="ECO:0000313" key="1">
    <source>
        <dbReference type="EMBL" id="CAG8686016.1"/>
    </source>
</evidence>
<proteinExistence type="predicted"/>
<accession>A0ACA9P0S9</accession>
<name>A0ACA9P0S9_9GLOM</name>